<evidence type="ECO:0000313" key="4">
    <source>
        <dbReference type="Proteomes" id="UP000826234"/>
    </source>
</evidence>
<dbReference type="Pfam" id="PF06730">
    <property type="entry name" value="FAM92"/>
    <property type="match status" value="2"/>
</dbReference>
<keyword evidence="4" id="KW-1185">Reference proteome</keyword>
<feature type="coiled-coil region" evidence="1">
    <location>
        <begin position="807"/>
        <end position="834"/>
    </location>
</feature>
<feature type="compositionally biased region" description="Low complexity" evidence="2">
    <location>
        <begin position="77"/>
        <end position="88"/>
    </location>
</feature>
<feature type="compositionally biased region" description="Low complexity" evidence="2">
    <location>
        <begin position="898"/>
        <end position="910"/>
    </location>
</feature>
<gene>
    <name evidence="3" type="ORF">JD844_000545</name>
</gene>
<feature type="region of interest" description="Disordered" evidence="2">
    <location>
        <begin position="655"/>
        <end position="690"/>
    </location>
</feature>
<evidence type="ECO:0000313" key="3">
    <source>
        <dbReference type="EMBL" id="KAH0619672.1"/>
    </source>
</evidence>
<feature type="compositionally biased region" description="Gly residues" evidence="2">
    <location>
        <begin position="155"/>
        <end position="164"/>
    </location>
</feature>
<proteinExistence type="predicted"/>
<comment type="caution">
    <text evidence="3">The sequence shown here is derived from an EMBL/GenBank/DDBJ whole genome shotgun (WGS) entry which is preliminary data.</text>
</comment>
<accession>A0ABQ7SQQ2</accession>
<dbReference type="EMBL" id="JAIPUX010003776">
    <property type="protein sequence ID" value="KAH0619672.1"/>
    <property type="molecule type" value="Genomic_DNA"/>
</dbReference>
<feature type="compositionally biased region" description="Polar residues" evidence="2">
    <location>
        <begin position="199"/>
        <end position="209"/>
    </location>
</feature>
<feature type="compositionally biased region" description="Acidic residues" evidence="2">
    <location>
        <begin position="38"/>
        <end position="48"/>
    </location>
</feature>
<organism evidence="3 4">
    <name type="scientific">Phrynosoma platyrhinos</name>
    <name type="common">Desert horned lizard</name>
    <dbReference type="NCBI Taxonomy" id="52577"/>
    <lineage>
        <taxon>Eukaryota</taxon>
        <taxon>Metazoa</taxon>
        <taxon>Chordata</taxon>
        <taxon>Craniata</taxon>
        <taxon>Vertebrata</taxon>
        <taxon>Euteleostomi</taxon>
        <taxon>Lepidosauria</taxon>
        <taxon>Squamata</taxon>
        <taxon>Bifurcata</taxon>
        <taxon>Unidentata</taxon>
        <taxon>Episquamata</taxon>
        <taxon>Toxicofera</taxon>
        <taxon>Iguania</taxon>
        <taxon>Phrynosomatidae</taxon>
        <taxon>Phrynosomatinae</taxon>
        <taxon>Phrynosoma</taxon>
    </lineage>
</organism>
<dbReference type="PANTHER" id="PTHR40240">
    <property type="entry name" value="PLEXUS, ISOFORM A"/>
    <property type="match status" value="1"/>
</dbReference>
<keyword evidence="1" id="KW-0175">Coiled coil</keyword>
<dbReference type="Proteomes" id="UP000826234">
    <property type="component" value="Unassembled WGS sequence"/>
</dbReference>
<evidence type="ECO:0000256" key="2">
    <source>
        <dbReference type="SAM" id="MobiDB-lite"/>
    </source>
</evidence>
<sequence>MRGPCADGGGGGGGGPGSAKALGGLRGAAREWNLAYALEDEEEDEEDLEGRASQPPDEGQSLLAGAVGEEEEEEDSALSSLSDLESGEPLPPVWGPSPATMGTPRAPWEWTPPSGPSAPSNGLPLEEKAPPRKKEKKKKQWPRRARLWGPPPLGKGSGNGGRPSTGGKAPPGAFSSEESEINITSDEERKEMNGRATKGSGTPLSRGTQPQPPSTAGPTCYVCGLLLNPGSQHRIHVQKQEQASQAPFFPFLWLHNPPPGSLPISPSGSTVVCDSCYASLLQQWQSFELAGVPVLQRLYVVPLNPGTKAKRESPPREDLVPPVPSRRAFPEACYLCGEECAKEGRSVSAKITNGNAKAAMHFPFISLLPCPPNAKGLNKHWEVRSCPRCYGVLRDLWAMYLASHNEEFITSVQSFLGRYHQVFSAREEAGNVVMARHSGLAKPGPASICYICGAELGTAAGKEFQLSVNPPGRFGEKEPFFPFLTVYPPAPRARPADSTGIVATCLLCYHDLLGQWLQYEGNHAHHPSSPWSRQYKVETFVCFFCRQEKKRCLGLKAVEVARLPIFLCSLRVPGSLLVDDGKRLTIGACPESKKCSEFQEEEALVKSSEGVCLDKRPRRVGDVSPSPVEKPKLSSQPFPSCADLLESAVILGRVPQGRKINSPPTSISDPNSSSSSRKNADDMTPSNILQGLPGAQTVKALLDLNSSSFCEAAQSPSFNTPQQEVIMTFRPNGDTQVKIMENTVTSAEQYFGKFCSLMAAYTRKTAKLRDKADLLVKQLMDYANTENPELRTTVKNFAEELAKVQDYRQAEAEIKKFNAARNNEIKQLEKLEKIRQKSPSDRHMIVSLPGASVDASRSTQLLEETIDEFQKQKLKDIQDFRAKINIASGTLHGTKPVSSTNPSSTLSWSTDAQSVQSTLQKLTLVESDEESEESQLQDLSHAKYIQIRQVASRTT</sequence>
<dbReference type="InterPro" id="IPR009602">
    <property type="entry name" value="CBAR/FAM92"/>
</dbReference>
<feature type="compositionally biased region" description="Basic residues" evidence="2">
    <location>
        <begin position="133"/>
        <end position="146"/>
    </location>
</feature>
<feature type="compositionally biased region" description="Gly residues" evidence="2">
    <location>
        <begin position="1"/>
        <end position="17"/>
    </location>
</feature>
<feature type="region of interest" description="Disordered" evidence="2">
    <location>
        <begin position="1"/>
        <end position="215"/>
    </location>
</feature>
<evidence type="ECO:0000256" key="1">
    <source>
        <dbReference type="SAM" id="Coils"/>
    </source>
</evidence>
<name>A0ABQ7SQQ2_PHRPL</name>
<feature type="region of interest" description="Disordered" evidence="2">
    <location>
        <begin position="890"/>
        <end position="911"/>
    </location>
</feature>
<feature type="compositionally biased region" description="Low complexity" evidence="2">
    <location>
        <begin position="662"/>
        <end position="676"/>
    </location>
</feature>
<reference evidence="3 4" key="1">
    <citation type="journal article" date="2022" name="Gigascience">
        <title>A chromosome-level genome assembly and annotation of the desert horned lizard, Phrynosoma platyrhinos, provides insight into chromosomal rearrangements among reptiles.</title>
        <authorList>
            <person name="Koochekian N."/>
            <person name="Ascanio A."/>
            <person name="Farleigh K."/>
            <person name="Card D.C."/>
            <person name="Schield D.R."/>
            <person name="Castoe T.A."/>
            <person name="Jezkova T."/>
        </authorList>
    </citation>
    <scope>NUCLEOTIDE SEQUENCE [LARGE SCALE GENOMIC DNA]</scope>
    <source>
        <strain evidence="3">NK-2021</strain>
    </source>
</reference>
<protein>
    <submittedName>
        <fullName evidence="3">Uncharacterized protein</fullName>
    </submittedName>
</protein>
<dbReference type="PANTHER" id="PTHR40240:SF1">
    <property type="entry name" value="PLEXUS, ISOFORM A"/>
    <property type="match status" value="1"/>
</dbReference>
<feature type="region of interest" description="Disordered" evidence="2">
    <location>
        <begin position="616"/>
        <end position="639"/>
    </location>
</feature>